<dbReference type="SMART" id="SM00421">
    <property type="entry name" value="HTH_LUXR"/>
    <property type="match status" value="1"/>
</dbReference>
<dbReference type="EMBL" id="FODO01000028">
    <property type="protein sequence ID" value="SEO95063.1"/>
    <property type="molecule type" value="Genomic_DNA"/>
</dbReference>
<dbReference type="GO" id="GO:0000160">
    <property type="term" value="P:phosphorelay signal transduction system"/>
    <property type="evidence" value="ECO:0007669"/>
    <property type="project" value="InterPro"/>
</dbReference>
<gene>
    <name evidence="6" type="ORF">SAMN05216333_12819</name>
</gene>
<dbReference type="InterPro" id="IPR058245">
    <property type="entry name" value="NreC/VraR/RcsB-like_REC"/>
</dbReference>
<dbReference type="Pfam" id="PF00196">
    <property type="entry name" value="GerE"/>
    <property type="match status" value="1"/>
</dbReference>
<dbReference type="CDD" id="cd17535">
    <property type="entry name" value="REC_NarL-like"/>
    <property type="match status" value="1"/>
</dbReference>
<protein>
    <submittedName>
        <fullName evidence="6">Two component transcriptional regulator, LuxR family</fullName>
    </submittedName>
</protein>
<dbReference type="OrthoDB" id="9780593at2"/>
<dbReference type="SUPFAM" id="SSF52172">
    <property type="entry name" value="CheY-like"/>
    <property type="match status" value="1"/>
</dbReference>
<feature type="domain" description="HTH luxR-type" evidence="4">
    <location>
        <begin position="142"/>
        <end position="207"/>
    </location>
</feature>
<dbReference type="InterPro" id="IPR016032">
    <property type="entry name" value="Sig_transdc_resp-reg_C-effctor"/>
</dbReference>
<dbReference type="PROSITE" id="PS50110">
    <property type="entry name" value="RESPONSE_REGULATORY"/>
    <property type="match status" value="1"/>
</dbReference>
<accession>A0A1H8TWZ3</accession>
<evidence type="ECO:0000313" key="7">
    <source>
        <dbReference type="Proteomes" id="UP000198814"/>
    </source>
</evidence>
<keyword evidence="2" id="KW-0238">DNA-binding</keyword>
<evidence type="ECO:0000256" key="3">
    <source>
        <dbReference type="PROSITE-ProRule" id="PRU00169"/>
    </source>
</evidence>
<dbReference type="Gene3D" id="3.40.50.2300">
    <property type="match status" value="1"/>
</dbReference>
<dbReference type="STRING" id="42354.SAMN05216333_12819"/>
<sequence length="210" mass="23769">MIKVLIADDHALFRDGLKRIFNETDDIDVVAEAIDGKDILKKTREFDWDIALLDINLPDINGLDILKRILTTNASSCVLVLSMYPEEEYAIRAIRSGASGYLTKDSPTDQLITVIRRLAKGGKYVNPELAEKLLFNPVMESDKLTHTTFSDREFHVFKLIVAGESLTAIANKLSLSVKTVSTYRSRILEKMNMKNNAQLVRYAIQHRLVE</sequence>
<evidence type="ECO:0000259" key="4">
    <source>
        <dbReference type="PROSITE" id="PS50043"/>
    </source>
</evidence>
<dbReference type="Proteomes" id="UP000198814">
    <property type="component" value="Unassembled WGS sequence"/>
</dbReference>
<dbReference type="GO" id="GO:0006355">
    <property type="term" value="P:regulation of DNA-templated transcription"/>
    <property type="evidence" value="ECO:0007669"/>
    <property type="project" value="InterPro"/>
</dbReference>
<keyword evidence="7" id="KW-1185">Reference proteome</keyword>
<dbReference type="PRINTS" id="PR00038">
    <property type="entry name" value="HTHLUXR"/>
</dbReference>
<keyword evidence="1 3" id="KW-0597">Phosphoprotein</keyword>
<reference evidence="7" key="1">
    <citation type="submission" date="2016-10" db="EMBL/GenBank/DDBJ databases">
        <authorList>
            <person name="Varghese N."/>
            <person name="Submissions S."/>
        </authorList>
    </citation>
    <scope>NUCLEOTIDE SEQUENCE [LARGE SCALE GENOMIC DNA]</scope>
    <source>
        <strain evidence="7">Nm76</strain>
    </source>
</reference>
<organism evidence="6 7">
    <name type="scientific">Nitrosomonas oligotropha</name>
    <dbReference type="NCBI Taxonomy" id="42354"/>
    <lineage>
        <taxon>Bacteria</taxon>
        <taxon>Pseudomonadati</taxon>
        <taxon>Pseudomonadota</taxon>
        <taxon>Betaproteobacteria</taxon>
        <taxon>Nitrosomonadales</taxon>
        <taxon>Nitrosomonadaceae</taxon>
        <taxon>Nitrosomonas</taxon>
    </lineage>
</organism>
<feature type="domain" description="Response regulatory" evidence="5">
    <location>
        <begin position="3"/>
        <end position="119"/>
    </location>
</feature>
<evidence type="ECO:0000313" key="6">
    <source>
        <dbReference type="EMBL" id="SEO95063.1"/>
    </source>
</evidence>
<dbReference type="CDD" id="cd06170">
    <property type="entry name" value="LuxR_C_like"/>
    <property type="match status" value="1"/>
</dbReference>
<dbReference type="PROSITE" id="PS50043">
    <property type="entry name" value="HTH_LUXR_2"/>
    <property type="match status" value="1"/>
</dbReference>
<proteinExistence type="predicted"/>
<dbReference type="RefSeq" id="WP_090321772.1">
    <property type="nucleotide sequence ID" value="NZ_FNOE01000031.1"/>
</dbReference>
<dbReference type="InterPro" id="IPR039420">
    <property type="entry name" value="WalR-like"/>
</dbReference>
<dbReference type="InterPro" id="IPR001789">
    <property type="entry name" value="Sig_transdc_resp-reg_receiver"/>
</dbReference>
<dbReference type="Pfam" id="PF00072">
    <property type="entry name" value="Response_reg"/>
    <property type="match status" value="1"/>
</dbReference>
<feature type="modified residue" description="4-aspartylphosphate" evidence="3">
    <location>
        <position position="54"/>
    </location>
</feature>
<evidence type="ECO:0000256" key="2">
    <source>
        <dbReference type="ARBA" id="ARBA00023125"/>
    </source>
</evidence>
<dbReference type="SUPFAM" id="SSF46894">
    <property type="entry name" value="C-terminal effector domain of the bipartite response regulators"/>
    <property type="match status" value="1"/>
</dbReference>
<evidence type="ECO:0000256" key="1">
    <source>
        <dbReference type="ARBA" id="ARBA00022553"/>
    </source>
</evidence>
<name>A0A1H8TWZ3_9PROT</name>
<dbReference type="SMART" id="SM00448">
    <property type="entry name" value="REC"/>
    <property type="match status" value="1"/>
</dbReference>
<evidence type="ECO:0000259" key="5">
    <source>
        <dbReference type="PROSITE" id="PS50110"/>
    </source>
</evidence>
<dbReference type="PANTHER" id="PTHR43214">
    <property type="entry name" value="TWO-COMPONENT RESPONSE REGULATOR"/>
    <property type="match status" value="1"/>
</dbReference>
<dbReference type="AlphaFoldDB" id="A0A1H8TWZ3"/>
<dbReference type="InterPro" id="IPR000792">
    <property type="entry name" value="Tscrpt_reg_LuxR_C"/>
</dbReference>
<dbReference type="GO" id="GO:0003677">
    <property type="term" value="F:DNA binding"/>
    <property type="evidence" value="ECO:0007669"/>
    <property type="project" value="UniProtKB-KW"/>
</dbReference>
<dbReference type="InterPro" id="IPR011006">
    <property type="entry name" value="CheY-like_superfamily"/>
</dbReference>